<keyword evidence="1" id="KW-0472">Membrane</keyword>
<dbReference type="EMBL" id="LT594502">
    <property type="protein sequence ID" value="SBT80572.1"/>
    <property type="molecule type" value="Genomic_DNA"/>
</dbReference>
<organism evidence="2 3">
    <name type="scientific">Plasmodium malariae</name>
    <dbReference type="NCBI Taxonomy" id="5858"/>
    <lineage>
        <taxon>Eukaryota</taxon>
        <taxon>Sar</taxon>
        <taxon>Alveolata</taxon>
        <taxon>Apicomplexa</taxon>
        <taxon>Aconoidasida</taxon>
        <taxon>Haemosporida</taxon>
        <taxon>Plasmodiidae</taxon>
        <taxon>Plasmodium</taxon>
        <taxon>Plasmodium (Plasmodium)</taxon>
    </lineage>
</organism>
<feature type="non-terminal residue" evidence="2">
    <location>
        <position position="624"/>
    </location>
</feature>
<keyword evidence="1" id="KW-0812">Transmembrane</keyword>
<dbReference type="AlphaFoldDB" id="A0A1C3L1Y5"/>
<feature type="transmembrane region" description="Helical" evidence="1">
    <location>
        <begin position="578"/>
        <end position="597"/>
    </location>
</feature>
<dbReference type="Proteomes" id="UP000219799">
    <property type="component" value="Chromosome 14"/>
</dbReference>
<accession>A0A1C3L1Y5</accession>
<dbReference type="VEuPathDB" id="PlasmoDB:PmUG01_14020400"/>
<gene>
    <name evidence="2" type="primary">PmlGA01_140006400</name>
    <name evidence="2" type="ORF">PMLGA01_140006400</name>
</gene>
<protein>
    <submittedName>
        <fullName evidence="2">Uncharacterized protein</fullName>
    </submittedName>
</protein>
<keyword evidence="1" id="KW-1133">Transmembrane helix</keyword>
<evidence type="ECO:0000313" key="2">
    <source>
        <dbReference type="EMBL" id="SBT80572.1"/>
    </source>
</evidence>
<evidence type="ECO:0000313" key="3">
    <source>
        <dbReference type="Proteomes" id="UP000219799"/>
    </source>
</evidence>
<proteinExistence type="predicted"/>
<sequence>MEQEVEEKLEPINFMCKNEKLQDDIDEKNGSHTKRTALLYMSNEEESYFLTDIYPLLKSYMNDCSPCYYYSKSFFFRKNILYLFYSMIHKFRNIKYIIEIFNVCLNLIINENEEYQLICIGIISEICKLHKNDLLLFDIYKYVNVVSMNVLKVFYRKVISKVKRGKFLKSAINIYRKRHKKKKFLRSCKDSLEVVREIILSNYIIINLYPQLLSNNETFIKILSKILSVLNILDIKYSKSFFIEYITYSKELIFKAAYNYHFRNSSLLLNNNCLENEDKRRYFFYPHDIKGDVYSYLFNDIITYSEKSKIGQNIECSKMSNFNTDNLINHNEYFNEHNVFEENLIKNSLTSEYVRGYNNEKSSVDMCSSISNNDNINKKMGLGYYSFNKHILSDKGTNTQSIPFNDSRRYFLRNKLRIVKKEFYKYIDCDIFEVDFCKLSNIVNLKNSVIYMLCYFLRMSTSSKYFHYKEFLIEKILEFLKYDTCYYSMEKKKKFIENIRFMLHESFKENIKYFLKYFLNPSTYENYLNYNNTFLNIHVFILIHDILYYFKDKSVWNYNVIKCCIFNYSFVIMNKNSFIFIQNICVKLLVYIIEILFRMNSRNVSYFSLYFDIINIMLHKSNSL</sequence>
<reference evidence="2 3" key="1">
    <citation type="submission" date="2016-06" db="EMBL/GenBank/DDBJ databases">
        <authorList>
            <consortium name="Pathogen Informatics"/>
        </authorList>
    </citation>
    <scope>NUCLEOTIDE SEQUENCE [LARGE SCALE GENOMIC DNA]</scope>
    <source>
        <strain evidence="2">PmlGA01</strain>
    </source>
</reference>
<name>A0A1C3L1Y5_PLAMA</name>
<evidence type="ECO:0000256" key="1">
    <source>
        <dbReference type="SAM" id="Phobius"/>
    </source>
</evidence>